<proteinExistence type="predicted"/>
<dbReference type="AlphaFoldDB" id="A0AAV7SJX6"/>
<protein>
    <submittedName>
        <fullName evidence="1">Uncharacterized protein</fullName>
    </submittedName>
</protein>
<accession>A0AAV7SJX6</accession>
<sequence>MSEGPAMMTFAIDQLLMVSSARISQGKDLEQTHQLRGTLQLLRGARYWRPMGPNDGSEEDTRYFHRKENAAISTVTCNVIDVVSRNSFLMLHWSVHCGS</sequence>
<evidence type="ECO:0000313" key="2">
    <source>
        <dbReference type="Proteomes" id="UP001066276"/>
    </source>
</evidence>
<dbReference type="Proteomes" id="UP001066276">
    <property type="component" value="Chromosome 4_2"/>
</dbReference>
<comment type="caution">
    <text evidence="1">The sequence shown here is derived from an EMBL/GenBank/DDBJ whole genome shotgun (WGS) entry which is preliminary data.</text>
</comment>
<gene>
    <name evidence="1" type="ORF">NDU88_004837</name>
</gene>
<reference evidence="1" key="1">
    <citation type="journal article" date="2022" name="bioRxiv">
        <title>Sequencing and chromosome-scale assembly of the giantPleurodeles waltlgenome.</title>
        <authorList>
            <person name="Brown T."/>
            <person name="Elewa A."/>
            <person name="Iarovenko S."/>
            <person name="Subramanian E."/>
            <person name="Araus A.J."/>
            <person name="Petzold A."/>
            <person name="Susuki M."/>
            <person name="Suzuki K.-i.T."/>
            <person name="Hayashi T."/>
            <person name="Toyoda A."/>
            <person name="Oliveira C."/>
            <person name="Osipova E."/>
            <person name="Leigh N.D."/>
            <person name="Simon A."/>
            <person name="Yun M.H."/>
        </authorList>
    </citation>
    <scope>NUCLEOTIDE SEQUENCE</scope>
    <source>
        <strain evidence="1">20211129_DDA</strain>
        <tissue evidence="1">Liver</tissue>
    </source>
</reference>
<name>A0AAV7SJX6_PLEWA</name>
<evidence type="ECO:0000313" key="1">
    <source>
        <dbReference type="EMBL" id="KAJ1164397.1"/>
    </source>
</evidence>
<organism evidence="1 2">
    <name type="scientific">Pleurodeles waltl</name>
    <name type="common">Iberian ribbed newt</name>
    <dbReference type="NCBI Taxonomy" id="8319"/>
    <lineage>
        <taxon>Eukaryota</taxon>
        <taxon>Metazoa</taxon>
        <taxon>Chordata</taxon>
        <taxon>Craniata</taxon>
        <taxon>Vertebrata</taxon>
        <taxon>Euteleostomi</taxon>
        <taxon>Amphibia</taxon>
        <taxon>Batrachia</taxon>
        <taxon>Caudata</taxon>
        <taxon>Salamandroidea</taxon>
        <taxon>Salamandridae</taxon>
        <taxon>Pleurodelinae</taxon>
        <taxon>Pleurodeles</taxon>
    </lineage>
</organism>
<dbReference type="EMBL" id="JANPWB010000008">
    <property type="protein sequence ID" value="KAJ1164397.1"/>
    <property type="molecule type" value="Genomic_DNA"/>
</dbReference>
<keyword evidence="2" id="KW-1185">Reference proteome</keyword>